<evidence type="ECO:0000313" key="9">
    <source>
        <dbReference type="Proteomes" id="UP001141327"/>
    </source>
</evidence>
<evidence type="ECO:0000313" key="8">
    <source>
        <dbReference type="EMBL" id="KAJ4463135.1"/>
    </source>
</evidence>
<feature type="region of interest" description="Disordered" evidence="6">
    <location>
        <begin position="166"/>
        <end position="188"/>
    </location>
</feature>
<feature type="domain" description="TAFII28-like protein" evidence="7">
    <location>
        <begin position="82"/>
        <end position="166"/>
    </location>
</feature>
<name>A0ABQ8UVN0_9EUKA</name>
<dbReference type="InterPro" id="IPR045127">
    <property type="entry name" value="TAF11-like"/>
</dbReference>
<keyword evidence="5" id="KW-0539">Nucleus</keyword>
<dbReference type="Pfam" id="PF04719">
    <property type="entry name" value="TAFII28"/>
    <property type="match status" value="1"/>
</dbReference>
<dbReference type="EMBL" id="JAPMOS010000001">
    <property type="protein sequence ID" value="KAJ4463135.1"/>
    <property type="molecule type" value="Genomic_DNA"/>
</dbReference>
<accession>A0ABQ8UVN0</accession>
<dbReference type="Proteomes" id="UP001141327">
    <property type="component" value="Unassembled WGS sequence"/>
</dbReference>
<organism evidence="8 9">
    <name type="scientific">Paratrimastix pyriformis</name>
    <dbReference type="NCBI Taxonomy" id="342808"/>
    <lineage>
        <taxon>Eukaryota</taxon>
        <taxon>Metamonada</taxon>
        <taxon>Preaxostyla</taxon>
        <taxon>Paratrimastigidae</taxon>
        <taxon>Paratrimastix</taxon>
    </lineage>
</organism>
<dbReference type="CDD" id="cd08048">
    <property type="entry name" value="HFD_TAF11"/>
    <property type="match status" value="1"/>
</dbReference>
<sequence>MNDEQLYSMPQLFGEGSAPLTLDEVRWNDLPIESLIDEGVPQEVAKIGGEIDTDLGGEEEKQVFFDEEVSWFQEHEKKRVFAKHFTPEHWKRYSAYTHVSFPRVAIKKAMQGASQKRLMGVPPVVVMSGLAKIFAADLIEMALQVQLERGDTGPLLPPHIHEAHRRLSHTPQGPPGPRLPPGRLAILH</sequence>
<evidence type="ECO:0000256" key="3">
    <source>
        <dbReference type="ARBA" id="ARBA00023015"/>
    </source>
</evidence>
<evidence type="ECO:0000256" key="6">
    <source>
        <dbReference type="SAM" id="MobiDB-lite"/>
    </source>
</evidence>
<dbReference type="InterPro" id="IPR006809">
    <property type="entry name" value="TAFII28_dom"/>
</dbReference>
<dbReference type="PANTHER" id="PTHR13218">
    <property type="entry name" value="TRANSCRIPTION INITIATION FACTOR TFIID SUBUNIT 11-RELATED"/>
    <property type="match status" value="1"/>
</dbReference>
<dbReference type="SUPFAM" id="SSF47113">
    <property type="entry name" value="Histone-fold"/>
    <property type="match status" value="1"/>
</dbReference>
<dbReference type="InterPro" id="IPR009072">
    <property type="entry name" value="Histone-fold"/>
</dbReference>
<comment type="similarity">
    <text evidence="2">Belongs to the TAF11 family.</text>
</comment>
<evidence type="ECO:0000256" key="2">
    <source>
        <dbReference type="ARBA" id="ARBA00009788"/>
    </source>
</evidence>
<protein>
    <submittedName>
        <fullName evidence="8">Transcription initiation factor TFIID subunit 11</fullName>
    </submittedName>
</protein>
<dbReference type="Gene3D" id="1.10.20.10">
    <property type="entry name" value="Histone, subunit A"/>
    <property type="match status" value="1"/>
</dbReference>
<keyword evidence="9" id="KW-1185">Reference proteome</keyword>
<reference evidence="8" key="1">
    <citation type="journal article" date="2022" name="bioRxiv">
        <title>Genomics of Preaxostyla Flagellates Illuminates Evolutionary Transitions and the Path Towards Mitochondrial Loss.</title>
        <authorList>
            <person name="Novak L.V.F."/>
            <person name="Treitli S.C."/>
            <person name="Pyrih J."/>
            <person name="Halakuc P."/>
            <person name="Pipaliya S.V."/>
            <person name="Vacek V."/>
            <person name="Brzon O."/>
            <person name="Soukal P."/>
            <person name="Eme L."/>
            <person name="Dacks J.B."/>
            <person name="Karnkowska A."/>
            <person name="Elias M."/>
            <person name="Hampl V."/>
        </authorList>
    </citation>
    <scope>NUCLEOTIDE SEQUENCE</scope>
    <source>
        <strain evidence="8">RCP-MX</strain>
    </source>
</reference>
<proteinExistence type="inferred from homology"/>
<dbReference type="PANTHER" id="PTHR13218:SF8">
    <property type="entry name" value="TRANSCRIPTION INITIATION FACTOR TFIID SUBUNIT 11"/>
    <property type="match status" value="1"/>
</dbReference>
<evidence type="ECO:0000259" key="7">
    <source>
        <dbReference type="Pfam" id="PF04719"/>
    </source>
</evidence>
<evidence type="ECO:0000256" key="5">
    <source>
        <dbReference type="ARBA" id="ARBA00023242"/>
    </source>
</evidence>
<evidence type="ECO:0000256" key="4">
    <source>
        <dbReference type="ARBA" id="ARBA00023163"/>
    </source>
</evidence>
<keyword evidence="4" id="KW-0804">Transcription</keyword>
<evidence type="ECO:0000256" key="1">
    <source>
        <dbReference type="ARBA" id="ARBA00004123"/>
    </source>
</evidence>
<gene>
    <name evidence="8" type="ORF">PAPYR_411</name>
</gene>
<comment type="subcellular location">
    <subcellularLocation>
        <location evidence="1">Nucleus</location>
    </subcellularLocation>
</comment>
<comment type="caution">
    <text evidence="8">The sequence shown here is derived from an EMBL/GenBank/DDBJ whole genome shotgun (WGS) entry which is preliminary data.</text>
</comment>
<keyword evidence="3" id="KW-0805">Transcription regulation</keyword>